<dbReference type="Pfam" id="PF01565">
    <property type="entry name" value="FAD_binding_4"/>
    <property type="match status" value="1"/>
</dbReference>
<evidence type="ECO:0000313" key="7">
    <source>
        <dbReference type="EMBL" id="CAD9233585.1"/>
    </source>
</evidence>
<dbReference type="Pfam" id="PF08031">
    <property type="entry name" value="BBE"/>
    <property type="match status" value="1"/>
</dbReference>
<comment type="cofactor">
    <cofactor evidence="1">
        <name>FAD</name>
        <dbReference type="ChEBI" id="CHEBI:57692"/>
    </cofactor>
</comment>
<evidence type="ECO:0000259" key="6">
    <source>
        <dbReference type="PROSITE" id="PS51387"/>
    </source>
</evidence>
<keyword evidence="5" id="KW-0560">Oxidoreductase</keyword>
<organism evidence="7">
    <name type="scientific">Compsopogon caeruleus</name>
    <dbReference type="NCBI Taxonomy" id="31354"/>
    <lineage>
        <taxon>Eukaryota</taxon>
        <taxon>Rhodophyta</taxon>
        <taxon>Compsopogonophyceae</taxon>
        <taxon>Compsopogonales</taxon>
        <taxon>Compsopogonaceae</taxon>
        <taxon>Compsopogon</taxon>
    </lineage>
</organism>
<comment type="similarity">
    <text evidence="2">Belongs to the oxygen-dependent FAD-linked oxidoreductase family.</text>
</comment>
<dbReference type="InterPro" id="IPR006094">
    <property type="entry name" value="Oxid_FAD_bind_N"/>
</dbReference>
<dbReference type="PANTHER" id="PTHR42973:SF39">
    <property type="entry name" value="FAD-BINDING PCMH-TYPE DOMAIN-CONTAINING PROTEIN"/>
    <property type="match status" value="1"/>
</dbReference>
<dbReference type="PROSITE" id="PS51387">
    <property type="entry name" value="FAD_PCMH"/>
    <property type="match status" value="1"/>
</dbReference>
<evidence type="ECO:0000256" key="3">
    <source>
        <dbReference type="ARBA" id="ARBA00022630"/>
    </source>
</evidence>
<dbReference type="Gene3D" id="3.30.465.10">
    <property type="match status" value="1"/>
</dbReference>
<dbReference type="SUPFAM" id="SSF56176">
    <property type="entry name" value="FAD-binding/transporter-associated domain-like"/>
    <property type="match status" value="1"/>
</dbReference>
<dbReference type="Gene3D" id="3.40.462.20">
    <property type="match status" value="1"/>
</dbReference>
<evidence type="ECO:0000256" key="5">
    <source>
        <dbReference type="ARBA" id="ARBA00023002"/>
    </source>
</evidence>
<keyword evidence="3" id="KW-0285">Flavoprotein</keyword>
<dbReference type="InterPro" id="IPR016166">
    <property type="entry name" value="FAD-bd_PCMH"/>
</dbReference>
<reference evidence="7" key="1">
    <citation type="submission" date="2021-01" db="EMBL/GenBank/DDBJ databases">
        <authorList>
            <person name="Corre E."/>
            <person name="Pelletier E."/>
            <person name="Niang G."/>
            <person name="Scheremetjew M."/>
            <person name="Finn R."/>
            <person name="Kale V."/>
            <person name="Holt S."/>
            <person name="Cochrane G."/>
            <person name="Meng A."/>
            <person name="Brown T."/>
            <person name="Cohen L."/>
        </authorList>
    </citation>
    <scope>NUCLEOTIDE SEQUENCE</scope>
    <source>
        <strain evidence="7">SAG 36.94</strain>
    </source>
</reference>
<dbReference type="EMBL" id="HBGH01010290">
    <property type="protein sequence ID" value="CAD9233585.1"/>
    <property type="molecule type" value="Transcribed_RNA"/>
</dbReference>
<dbReference type="GO" id="GO:0071949">
    <property type="term" value="F:FAD binding"/>
    <property type="evidence" value="ECO:0007669"/>
    <property type="project" value="InterPro"/>
</dbReference>
<evidence type="ECO:0000256" key="2">
    <source>
        <dbReference type="ARBA" id="ARBA00005466"/>
    </source>
</evidence>
<accession>A0A7S1XFA6</accession>
<gene>
    <name evidence="7" type="ORF">CCAE0312_LOCUS5671</name>
</gene>
<dbReference type="InterPro" id="IPR050416">
    <property type="entry name" value="FAD-linked_Oxidoreductase"/>
</dbReference>
<sequence length="400" mass="44232">MCSGIVVDLWQLRTFSVPRDRKSVTVGSGLTLGNFAYSLYTQAHGIFPTGHAPSVGITGYVLQGGLSELSNELGLGCDNLEEVRMIKSDGRRVIADATRNSNLLWASRGGGGGKFGIVYQMRLSVHPATRYDTFIGFKATLLNIQLIPRALQWLYQWQGGPHSILSRSKIHVQGGKSAVDFRILGSCLASVSTSDCTTRLQESGIFDFPWDDYSTIRGNSALEYLQFMAKGEITTSDFFLTGGVSHSDGSFRQKSFTYSGVGFNYTLSSTPPMTFFDDFFSHILQVCTQSVFSRCVVFIQNLDTGITGVDLNATAIFGLRRDRQWIGFQCTGATLQVAGKMLRDLRNHLSGYTIGSFLNWEDLGLADYKKAYWGDNAARLIKINRQCDPRSLFLSKQPLI</sequence>
<keyword evidence="4" id="KW-0274">FAD</keyword>
<proteinExistence type="inferred from homology"/>
<dbReference type="InterPro" id="IPR016169">
    <property type="entry name" value="FAD-bd_PCMH_sub2"/>
</dbReference>
<feature type="domain" description="FAD-binding PCMH-type" evidence="6">
    <location>
        <begin position="1"/>
        <end position="128"/>
    </location>
</feature>
<dbReference type="PANTHER" id="PTHR42973">
    <property type="entry name" value="BINDING OXIDOREDUCTASE, PUTATIVE (AFU_ORTHOLOGUE AFUA_1G17690)-RELATED"/>
    <property type="match status" value="1"/>
</dbReference>
<evidence type="ECO:0000256" key="1">
    <source>
        <dbReference type="ARBA" id="ARBA00001974"/>
    </source>
</evidence>
<name>A0A7S1XFA6_9RHOD</name>
<dbReference type="GO" id="GO:0016491">
    <property type="term" value="F:oxidoreductase activity"/>
    <property type="evidence" value="ECO:0007669"/>
    <property type="project" value="UniProtKB-KW"/>
</dbReference>
<evidence type="ECO:0000256" key="4">
    <source>
        <dbReference type="ARBA" id="ARBA00022827"/>
    </source>
</evidence>
<dbReference type="InterPro" id="IPR036318">
    <property type="entry name" value="FAD-bd_PCMH-like_sf"/>
</dbReference>
<dbReference type="AlphaFoldDB" id="A0A7S1XFA6"/>
<protein>
    <recommendedName>
        <fullName evidence="6">FAD-binding PCMH-type domain-containing protein</fullName>
    </recommendedName>
</protein>
<dbReference type="InterPro" id="IPR012951">
    <property type="entry name" value="BBE"/>
</dbReference>